<comment type="subcellular location">
    <subcellularLocation>
        <location evidence="1">Peroxisome</location>
    </subcellularLocation>
</comment>
<dbReference type="GeneID" id="11495091"/>
<dbReference type="Proteomes" id="UP000000689">
    <property type="component" value="Chromosome 4"/>
</dbReference>
<dbReference type="PANTHER" id="PTHR43684">
    <property type="match status" value="1"/>
</dbReference>
<evidence type="ECO:0000313" key="5">
    <source>
        <dbReference type="Proteomes" id="UP000000689"/>
    </source>
</evidence>
<evidence type="ECO:0000256" key="3">
    <source>
        <dbReference type="ARBA" id="ARBA00023235"/>
    </source>
</evidence>
<evidence type="ECO:0000313" key="4">
    <source>
        <dbReference type="EMBL" id="CCD24586.1"/>
    </source>
</evidence>
<evidence type="ECO:0000256" key="1">
    <source>
        <dbReference type="ARBA" id="ARBA00004275"/>
    </source>
</evidence>
<evidence type="ECO:0000256" key="2">
    <source>
        <dbReference type="ARBA" id="ARBA00023140"/>
    </source>
</evidence>
<keyword evidence="3" id="KW-0413">Isomerase</keyword>
<dbReference type="InterPro" id="IPR029045">
    <property type="entry name" value="ClpP/crotonase-like_dom_sf"/>
</dbReference>
<dbReference type="Gene3D" id="3.90.226.10">
    <property type="entry name" value="2-enoyl-CoA Hydratase, Chain A, domain 1"/>
    <property type="match status" value="1"/>
</dbReference>
<dbReference type="InterPro" id="IPR001753">
    <property type="entry name" value="Enoyl-CoA_hydra/iso"/>
</dbReference>
<dbReference type="OMA" id="SDARTHY"/>
<organism evidence="4 5">
    <name type="scientific">Naumovozyma dairenensis (strain ATCC 10597 / BCRC 20456 / CBS 421 / NBRC 0211 / NRRL Y-12639)</name>
    <name type="common">Saccharomyces dairenensis</name>
    <dbReference type="NCBI Taxonomy" id="1071378"/>
    <lineage>
        <taxon>Eukaryota</taxon>
        <taxon>Fungi</taxon>
        <taxon>Dikarya</taxon>
        <taxon>Ascomycota</taxon>
        <taxon>Saccharomycotina</taxon>
        <taxon>Saccharomycetes</taxon>
        <taxon>Saccharomycetales</taxon>
        <taxon>Saccharomycetaceae</taxon>
        <taxon>Naumovozyma</taxon>
    </lineage>
</organism>
<accession>G0W9X5</accession>
<dbReference type="HOGENOM" id="CLU_009834_6_2_1"/>
<keyword evidence="2" id="KW-0576">Peroxisome</keyword>
<sequence length="278" mass="31329">MEEKRVIYRIEGPVFIITLNDPRHLNSLTFDDFVEIALLLEKADNDPKIFITALQSTADFFSSGGKFSTVLDSRPANDNEINGASKVSQMIGVISSPNVFVADTFRKHRKLLVCCLNGPAVGLSACLVMLCDIVYCKNDSVYLLFPFTNLGFSAEVGSSVTLAKKIGINKTNEHLIFSKPLTYEDLKGKVLNYNYVMKDTDEFNKKVVLDLQKKLKGTNISLNNLKAMKTQIRDNSGYGTSLLQSQALETMATFPFWMEGEPFKRFQQMQKKERKHKL</sequence>
<dbReference type="PANTHER" id="PTHR43684:SF1">
    <property type="entry name" value="ENOYL-COA DELTA ISOMERASE 2"/>
    <property type="match status" value="1"/>
</dbReference>
<name>G0W9X5_NAUDC</name>
<dbReference type="AlphaFoldDB" id="G0W9X5"/>
<dbReference type="OrthoDB" id="2018133at2759"/>
<dbReference type="eggNOG" id="KOG0016">
    <property type="taxonomic scope" value="Eukaryota"/>
</dbReference>
<proteinExistence type="predicted"/>
<keyword evidence="5" id="KW-1185">Reference proteome</keyword>
<dbReference type="Pfam" id="PF00378">
    <property type="entry name" value="ECH_1"/>
    <property type="match status" value="1"/>
</dbReference>
<dbReference type="EMBL" id="HE580270">
    <property type="protein sequence ID" value="CCD24586.1"/>
    <property type="molecule type" value="Genomic_DNA"/>
</dbReference>
<dbReference type="GO" id="GO:0004165">
    <property type="term" value="F:delta(3)-delta(2)-enoyl-CoA isomerase activity"/>
    <property type="evidence" value="ECO:0007669"/>
    <property type="project" value="EnsemblFungi"/>
</dbReference>
<dbReference type="SUPFAM" id="SSF52096">
    <property type="entry name" value="ClpP/crotonase"/>
    <property type="match status" value="1"/>
</dbReference>
<dbReference type="CDD" id="cd06558">
    <property type="entry name" value="crotonase-like"/>
    <property type="match status" value="1"/>
</dbReference>
<gene>
    <name evidence="4" type="primary">NDAI0D02720</name>
    <name evidence="4" type="ordered locus">NDAI_0D02720</name>
</gene>
<reference evidence="4 5" key="1">
    <citation type="journal article" date="2011" name="Proc. Natl. Acad. Sci. U.S.A.">
        <title>Evolutionary erosion of yeast sex chromosomes by mating-type switching accidents.</title>
        <authorList>
            <person name="Gordon J.L."/>
            <person name="Armisen D."/>
            <person name="Proux-Wera E."/>
            <person name="Oheigeartaigh S.S."/>
            <person name="Byrne K.P."/>
            <person name="Wolfe K.H."/>
        </authorList>
    </citation>
    <scope>NUCLEOTIDE SEQUENCE [LARGE SCALE GENOMIC DNA]</scope>
    <source>
        <strain evidence="5">ATCC 10597 / BCRC 20456 / CBS 421 / NBRC 0211 / NRRL Y-12639</strain>
    </source>
</reference>
<dbReference type="STRING" id="1071378.G0W9X5"/>
<dbReference type="GO" id="GO:0005782">
    <property type="term" value="C:peroxisomal matrix"/>
    <property type="evidence" value="ECO:0007669"/>
    <property type="project" value="EnsemblFungi"/>
</dbReference>
<protein>
    <submittedName>
        <fullName evidence="4">Uncharacterized protein</fullName>
    </submittedName>
</protein>
<dbReference type="RefSeq" id="XP_003669829.1">
    <property type="nucleotide sequence ID" value="XM_003669781.1"/>
</dbReference>
<dbReference type="KEGG" id="ndi:NDAI_0D02720"/>
<dbReference type="GO" id="GO:0006635">
    <property type="term" value="P:fatty acid beta-oxidation"/>
    <property type="evidence" value="ECO:0007669"/>
    <property type="project" value="EnsemblFungi"/>
</dbReference>
<dbReference type="InterPro" id="IPR051053">
    <property type="entry name" value="ECH/Chromodomain_protein"/>
</dbReference>